<proteinExistence type="predicted"/>
<reference evidence="2" key="1">
    <citation type="journal article" date="2015" name="Nature">
        <title>Complex archaea that bridge the gap between prokaryotes and eukaryotes.</title>
        <authorList>
            <person name="Spang A."/>
            <person name="Saw J.H."/>
            <person name="Jorgensen S.L."/>
            <person name="Zaremba-Niedzwiedzka K."/>
            <person name="Martijn J."/>
            <person name="Lind A.E."/>
            <person name="van Eijk R."/>
            <person name="Schleper C."/>
            <person name="Guy L."/>
            <person name="Ettema T.J."/>
        </authorList>
    </citation>
    <scope>NUCLEOTIDE SEQUENCE</scope>
</reference>
<feature type="region of interest" description="Disordered" evidence="1">
    <location>
        <begin position="29"/>
        <end position="55"/>
    </location>
</feature>
<comment type="caution">
    <text evidence="2">The sequence shown here is derived from an EMBL/GenBank/DDBJ whole genome shotgun (WGS) entry which is preliminary data.</text>
</comment>
<feature type="compositionally biased region" description="Basic and acidic residues" evidence="1">
    <location>
        <begin position="39"/>
        <end position="54"/>
    </location>
</feature>
<evidence type="ECO:0000256" key="1">
    <source>
        <dbReference type="SAM" id="MobiDB-lite"/>
    </source>
</evidence>
<evidence type="ECO:0000313" key="2">
    <source>
        <dbReference type="EMBL" id="KKK67272.1"/>
    </source>
</evidence>
<feature type="non-terminal residue" evidence="2">
    <location>
        <position position="86"/>
    </location>
</feature>
<sequence length="86" mass="10153">MRYIPLLALFITLTLFSMEDEESQRCPFPFTMPRSSLDVPERPQTPKEKKHEKQLSTMTNRALSMYFENEDVEQLTFSSDLFKTVN</sequence>
<organism evidence="2">
    <name type="scientific">marine sediment metagenome</name>
    <dbReference type="NCBI Taxonomy" id="412755"/>
    <lineage>
        <taxon>unclassified sequences</taxon>
        <taxon>metagenomes</taxon>
        <taxon>ecological metagenomes</taxon>
    </lineage>
</organism>
<dbReference type="AlphaFoldDB" id="A0A0F8XDH9"/>
<protein>
    <submittedName>
        <fullName evidence="2">Uncharacterized protein</fullName>
    </submittedName>
</protein>
<accession>A0A0F8XDH9</accession>
<dbReference type="EMBL" id="LAZR01059693">
    <property type="protein sequence ID" value="KKK67272.1"/>
    <property type="molecule type" value="Genomic_DNA"/>
</dbReference>
<name>A0A0F8XDH9_9ZZZZ</name>
<gene>
    <name evidence="2" type="ORF">LCGC14_2955700</name>
</gene>